<dbReference type="AlphaFoldDB" id="J3MS07"/>
<evidence type="ECO:0000313" key="2">
    <source>
        <dbReference type="EnsemblPlants" id="OB08G18860.1"/>
    </source>
</evidence>
<evidence type="ECO:0008006" key="4">
    <source>
        <dbReference type="Google" id="ProtNLM"/>
    </source>
</evidence>
<reference evidence="2" key="1">
    <citation type="journal article" date="2013" name="Nat. Commun.">
        <title>Whole-genome sequencing of Oryza brachyantha reveals mechanisms underlying Oryza genome evolution.</title>
        <authorList>
            <person name="Chen J."/>
            <person name="Huang Q."/>
            <person name="Gao D."/>
            <person name="Wang J."/>
            <person name="Lang Y."/>
            <person name="Liu T."/>
            <person name="Li B."/>
            <person name="Bai Z."/>
            <person name="Luis Goicoechea J."/>
            <person name="Liang C."/>
            <person name="Chen C."/>
            <person name="Zhang W."/>
            <person name="Sun S."/>
            <person name="Liao Y."/>
            <person name="Zhang X."/>
            <person name="Yang L."/>
            <person name="Song C."/>
            <person name="Wang M."/>
            <person name="Shi J."/>
            <person name="Liu G."/>
            <person name="Liu J."/>
            <person name="Zhou H."/>
            <person name="Zhou W."/>
            <person name="Yu Q."/>
            <person name="An N."/>
            <person name="Chen Y."/>
            <person name="Cai Q."/>
            <person name="Wang B."/>
            <person name="Liu B."/>
            <person name="Min J."/>
            <person name="Huang Y."/>
            <person name="Wu H."/>
            <person name="Li Z."/>
            <person name="Zhang Y."/>
            <person name="Yin Y."/>
            <person name="Song W."/>
            <person name="Jiang J."/>
            <person name="Jackson S.A."/>
            <person name="Wing R.A."/>
            <person name="Wang J."/>
            <person name="Chen M."/>
        </authorList>
    </citation>
    <scope>NUCLEOTIDE SEQUENCE [LARGE SCALE GENOMIC DNA]</scope>
    <source>
        <strain evidence="2">cv. IRGC 101232</strain>
    </source>
</reference>
<keyword evidence="3" id="KW-1185">Reference proteome</keyword>
<protein>
    <recommendedName>
        <fullName evidence="4">BED-type domain-containing protein</fullName>
    </recommendedName>
</protein>
<feature type="region of interest" description="Disordered" evidence="1">
    <location>
        <begin position="129"/>
        <end position="148"/>
    </location>
</feature>
<dbReference type="HOGENOM" id="CLU_1761584_0_0_1"/>
<reference evidence="2" key="2">
    <citation type="submission" date="2013-04" db="UniProtKB">
        <authorList>
            <consortium name="EnsemblPlants"/>
        </authorList>
    </citation>
    <scope>IDENTIFICATION</scope>
</reference>
<sequence>MAQAAFATSVHRRKMWDTAKALTLRPQQCNLGLQRCSAMLLLLMVNAERVKCLERKHGGHVVMAPRVDVNLTQDTSADPYIPPVKKAKKCSSQVWNHFDKYEKKTVKDDGMESIELWAKCKKCSYKSRREDNWGNRSSRVPPHFFTPA</sequence>
<dbReference type="Proteomes" id="UP000006038">
    <property type="component" value="Chromosome 8"/>
</dbReference>
<name>J3MS07_ORYBR</name>
<evidence type="ECO:0000256" key="1">
    <source>
        <dbReference type="SAM" id="MobiDB-lite"/>
    </source>
</evidence>
<dbReference type="EnsemblPlants" id="OB08G18860.1">
    <property type="protein sequence ID" value="OB08G18860.1"/>
    <property type="gene ID" value="OB08G18860"/>
</dbReference>
<evidence type="ECO:0000313" key="3">
    <source>
        <dbReference type="Proteomes" id="UP000006038"/>
    </source>
</evidence>
<organism evidence="2">
    <name type="scientific">Oryza brachyantha</name>
    <name type="common">malo sina</name>
    <dbReference type="NCBI Taxonomy" id="4533"/>
    <lineage>
        <taxon>Eukaryota</taxon>
        <taxon>Viridiplantae</taxon>
        <taxon>Streptophyta</taxon>
        <taxon>Embryophyta</taxon>
        <taxon>Tracheophyta</taxon>
        <taxon>Spermatophyta</taxon>
        <taxon>Magnoliopsida</taxon>
        <taxon>Liliopsida</taxon>
        <taxon>Poales</taxon>
        <taxon>Poaceae</taxon>
        <taxon>BOP clade</taxon>
        <taxon>Oryzoideae</taxon>
        <taxon>Oryzeae</taxon>
        <taxon>Oryzinae</taxon>
        <taxon>Oryza</taxon>
    </lineage>
</organism>
<accession>J3MS07</accession>
<proteinExistence type="predicted"/>
<dbReference type="Gramene" id="OB08G18860.1">
    <property type="protein sequence ID" value="OB08G18860.1"/>
    <property type="gene ID" value="OB08G18860"/>
</dbReference>